<dbReference type="AlphaFoldDB" id="A0A9W9KBY8"/>
<dbReference type="EMBL" id="JAPQKH010000004">
    <property type="protein sequence ID" value="KAJ5100423.1"/>
    <property type="molecule type" value="Genomic_DNA"/>
</dbReference>
<reference evidence="2" key="1">
    <citation type="submission" date="2022-11" db="EMBL/GenBank/DDBJ databases">
        <authorList>
            <person name="Petersen C."/>
        </authorList>
    </citation>
    <scope>NUCLEOTIDE SEQUENCE</scope>
    <source>
        <strain evidence="2">IBT 30069</strain>
    </source>
</reference>
<evidence type="ECO:0000256" key="1">
    <source>
        <dbReference type="SAM" id="MobiDB-lite"/>
    </source>
</evidence>
<keyword evidence="3" id="KW-1185">Reference proteome</keyword>
<organism evidence="2 3">
    <name type="scientific">Penicillium angulare</name>
    <dbReference type="NCBI Taxonomy" id="116970"/>
    <lineage>
        <taxon>Eukaryota</taxon>
        <taxon>Fungi</taxon>
        <taxon>Dikarya</taxon>
        <taxon>Ascomycota</taxon>
        <taxon>Pezizomycotina</taxon>
        <taxon>Eurotiomycetes</taxon>
        <taxon>Eurotiomycetidae</taxon>
        <taxon>Eurotiales</taxon>
        <taxon>Aspergillaceae</taxon>
        <taxon>Penicillium</taxon>
    </lineage>
</organism>
<accession>A0A9W9KBY8</accession>
<evidence type="ECO:0000313" key="3">
    <source>
        <dbReference type="Proteomes" id="UP001149165"/>
    </source>
</evidence>
<feature type="compositionally biased region" description="Basic and acidic residues" evidence="1">
    <location>
        <begin position="79"/>
        <end position="105"/>
    </location>
</feature>
<protein>
    <submittedName>
        <fullName evidence="2">Uncharacterized protein</fullName>
    </submittedName>
</protein>
<feature type="region of interest" description="Disordered" evidence="1">
    <location>
        <begin position="52"/>
        <end position="105"/>
    </location>
</feature>
<dbReference type="Proteomes" id="UP001149165">
    <property type="component" value="Unassembled WGS sequence"/>
</dbReference>
<sequence>MVTSAIDANPLDPNTMYKYGQTTTQTHKLNDLDMIIDRNVAPSPKAMCSELAHQHAMEDLQNMTEHNSEQNNSDQEGELIDKKDANSSRRSSDQYAKNEPRKPEE</sequence>
<dbReference type="OrthoDB" id="4289657at2759"/>
<proteinExistence type="predicted"/>
<comment type="caution">
    <text evidence="2">The sequence shown here is derived from an EMBL/GenBank/DDBJ whole genome shotgun (WGS) entry which is preliminary data.</text>
</comment>
<gene>
    <name evidence="2" type="ORF">N7456_006475</name>
</gene>
<evidence type="ECO:0000313" key="2">
    <source>
        <dbReference type="EMBL" id="KAJ5100423.1"/>
    </source>
</evidence>
<feature type="compositionally biased region" description="Polar residues" evidence="1">
    <location>
        <begin position="61"/>
        <end position="74"/>
    </location>
</feature>
<reference evidence="2" key="2">
    <citation type="journal article" date="2023" name="IMA Fungus">
        <title>Comparative genomic study of the Penicillium genus elucidates a diverse pangenome and 15 lateral gene transfer events.</title>
        <authorList>
            <person name="Petersen C."/>
            <person name="Sorensen T."/>
            <person name="Nielsen M.R."/>
            <person name="Sondergaard T.E."/>
            <person name="Sorensen J.L."/>
            <person name="Fitzpatrick D.A."/>
            <person name="Frisvad J.C."/>
            <person name="Nielsen K.L."/>
        </authorList>
    </citation>
    <scope>NUCLEOTIDE SEQUENCE</scope>
    <source>
        <strain evidence="2">IBT 30069</strain>
    </source>
</reference>
<name>A0A9W9KBY8_9EURO</name>